<dbReference type="Gene3D" id="3.40.30.10">
    <property type="entry name" value="Glutaredoxin"/>
    <property type="match status" value="1"/>
</dbReference>
<feature type="region of interest" description="Disordered" evidence="1">
    <location>
        <begin position="273"/>
        <end position="451"/>
    </location>
</feature>
<proteinExistence type="predicted"/>
<dbReference type="PROSITE" id="PS50404">
    <property type="entry name" value="GST_NTER"/>
    <property type="match status" value="1"/>
</dbReference>
<name>A0A815A711_9BILA</name>
<evidence type="ECO:0000313" key="6">
    <source>
        <dbReference type="Proteomes" id="UP000663882"/>
    </source>
</evidence>
<dbReference type="SUPFAM" id="SSF47616">
    <property type="entry name" value="GST C-terminal domain-like"/>
    <property type="match status" value="1"/>
</dbReference>
<dbReference type="Gene3D" id="1.20.1050.10">
    <property type="match status" value="1"/>
</dbReference>
<reference evidence="4" key="1">
    <citation type="submission" date="2021-02" db="EMBL/GenBank/DDBJ databases">
        <authorList>
            <person name="Nowell W R."/>
        </authorList>
    </citation>
    <scope>NUCLEOTIDE SEQUENCE</scope>
</reference>
<feature type="compositionally biased region" description="Polar residues" evidence="1">
    <location>
        <begin position="347"/>
        <end position="361"/>
    </location>
</feature>
<gene>
    <name evidence="5" type="ORF">OTI717_LOCUS11710</name>
    <name evidence="4" type="ORF">RFH988_LOCUS27199</name>
</gene>
<accession>A0A815A711</accession>
<dbReference type="Pfam" id="PF14497">
    <property type="entry name" value="GST_C_3"/>
    <property type="match status" value="1"/>
</dbReference>
<sequence>MMMNNSGGFYPARYNKSTPFNGLSNTFTIGRSSVPPFYNAKLQQGQQQQQQKPKKHLINEQNHDTISNIPSFKLYDLDTNDNSEIIRLIFSFADVSYKNRRLRQDEWVKIKEQMPFEYLPILRINHEFIIFQLHTIIRYLAREFHLYGTGQHDHAIVDIVHETIREFREKIFQQINNSSNKNVEQTLHHLITHYSTTYLQQLENFYGIFNRQGPFYLGSYISLADLIVYDMINYLIKIDKKLLDSYSHLKEAYRRLEKHPRLFNYINAKINNNEIKKHHHKSPSESRRPTTKSPIPDVPPHQHRHRSYEGHESGHYHHHRHHHHHHRHPHHRNHSKEPTPHSHTKQRPMTLSQSPSISTKNIEPPPIPQTKQQSVRPSHSPSVATKGIELPPPPPPVPQTKQRSIRSSKSPSSSRKDKELTPLRATDVIPPPPPPIPQPPPPPSITPEHKI</sequence>
<evidence type="ECO:0000256" key="1">
    <source>
        <dbReference type="SAM" id="MobiDB-lite"/>
    </source>
</evidence>
<dbReference type="PROSITE" id="PS50405">
    <property type="entry name" value="GST_CTER"/>
    <property type="match status" value="1"/>
</dbReference>
<dbReference type="AlphaFoldDB" id="A0A815A711"/>
<evidence type="ECO:0000313" key="4">
    <source>
        <dbReference type="EMBL" id="CAF1251536.1"/>
    </source>
</evidence>
<feature type="domain" description="GST N-terminal" evidence="2">
    <location>
        <begin position="70"/>
        <end position="148"/>
    </location>
</feature>
<evidence type="ECO:0000313" key="5">
    <source>
        <dbReference type="EMBL" id="CAF3688418.1"/>
    </source>
</evidence>
<dbReference type="InterPro" id="IPR040079">
    <property type="entry name" value="Glutathione_S-Trfase"/>
</dbReference>
<dbReference type="GO" id="GO:0004364">
    <property type="term" value="F:glutathione transferase activity"/>
    <property type="evidence" value="ECO:0007669"/>
    <property type="project" value="TreeGrafter"/>
</dbReference>
<dbReference type="CDD" id="cd03039">
    <property type="entry name" value="GST_N_Sigma_like"/>
    <property type="match status" value="1"/>
</dbReference>
<dbReference type="EMBL" id="CAJOAX010001128">
    <property type="protein sequence ID" value="CAF3688418.1"/>
    <property type="molecule type" value="Genomic_DNA"/>
</dbReference>
<feature type="compositionally biased region" description="Low complexity" evidence="1">
    <location>
        <begin position="401"/>
        <end position="413"/>
    </location>
</feature>
<feature type="compositionally biased region" description="Polar residues" evidence="1">
    <location>
        <begin position="369"/>
        <end position="383"/>
    </location>
</feature>
<dbReference type="EMBL" id="CAJNOO010002265">
    <property type="protein sequence ID" value="CAF1251536.1"/>
    <property type="molecule type" value="Genomic_DNA"/>
</dbReference>
<dbReference type="InterPro" id="IPR004045">
    <property type="entry name" value="Glutathione_S-Trfase_N"/>
</dbReference>
<dbReference type="InterPro" id="IPR004046">
    <property type="entry name" value="GST_C"/>
</dbReference>
<dbReference type="InterPro" id="IPR036249">
    <property type="entry name" value="Thioredoxin-like_sf"/>
</dbReference>
<feature type="compositionally biased region" description="Basic residues" evidence="1">
    <location>
        <begin position="316"/>
        <end position="334"/>
    </location>
</feature>
<dbReference type="PANTHER" id="PTHR11571:SF150">
    <property type="entry name" value="GLUTATHIONE S-TRANSFERASE"/>
    <property type="match status" value="1"/>
</dbReference>
<dbReference type="Proteomes" id="UP000663882">
    <property type="component" value="Unassembled WGS sequence"/>
</dbReference>
<evidence type="ECO:0000259" key="3">
    <source>
        <dbReference type="PROSITE" id="PS50405"/>
    </source>
</evidence>
<protein>
    <submittedName>
        <fullName evidence="4">Uncharacterized protein</fullName>
    </submittedName>
</protein>
<comment type="caution">
    <text evidence="4">The sequence shown here is derived from an EMBL/GenBank/DDBJ whole genome shotgun (WGS) entry which is preliminary data.</text>
</comment>
<evidence type="ECO:0000259" key="2">
    <source>
        <dbReference type="PROSITE" id="PS50404"/>
    </source>
</evidence>
<dbReference type="PANTHER" id="PTHR11571">
    <property type="entry name" value="GLUTATHIONE S-TRANSFERASE"/>
    <property type="match status" value="1"/>
</dbReference>
<dbReference type="SFLD" id="SFLDS00019">
    <property type="entry name" value="Glutathione_Transferase_(cytos"/>
    <property type="match status" value="1"/>
</dbReference>
<dbReference type="OrthoDB" id="414243at2759"/>
<dbReference type="GO" id="GO:0006749">
    <property type="term" value="P:glutathione metabolic process"/>
    <property type="evidence" value="ECO:0007669"/>
    <property type="project" value="TreeGrafter"/>
</dbReference>
<feature type="domain" description="GST C-terminal" evidence="3">
    <location>
        <begin position="150"/>
        <end position="284"/>
    </location>
</feature>
<organism evidence="4 6">
    <name type="scientific">Rotaria sordida</name>
    <dbReference type="NCBI Taxonomy" id="392033"/>
    <lineage>
        <taxon>Eukaryota</taxon>
        <taxon>Metazoa</taxon>
        <taxon>Spiralia</taxon>
        <taxon>Gnathifera</taxon>
        <taxon>Rotifera</taxon>
        <taxon>Eurotatoria</taxon>
        <taxon>Bdelloidea</taxon>
        <taxon>Philodinida</taxon>
        <taxon>Philodinidae</taxon>
        <taxon>Rotaria</taxon>
    </lineage>
</organism>
<dbReference type="InterPro" id="IPR010987">
    <property type="entry name" value="Glutathione-S-Trfase_C-like"/>
</dbReference>
<dbReference type="SUPFAM" id="SSF52833">
    <property type="entry name" value="Thioredoxin-like"/>
    <property type="match status" value="1"/>
</dbReference>
<feature type="compositionally biased region" description="Pro residues" evidence="1">
    <location>
        <begin position="429"/>
        <end position="445"/>
    </location>
</feature>
<dbReference type="InterPro" id="IPR036282">
    <property type="entry name" value="Glutathione-S-Trfase_C_sf"/>
</dbReference>
<dbReference type="InterPro" id="IPR050213">
    <property type="entry name" value="GST_superfamily"/>
</dbReference>
<dbReference type="Proteomes" id="UP000663823">
    <property type="component" value="Unassembled WGS sequence"/>
</dbReference>